<proteinExistence type="predicted"/>
<organism evidence="1 2">
    <name type="scientific">Hoylesella oralis ATCC 33269</name>
    <dbReference type="NCBI Taxonomy" id="873533"/>
    <lineage>
        <taxon>Bacteria</taxon>
        <taxon>Pseudomonadati</taxon>
        <taxon>Bacteroidota</taxon>
        <taxon>Bacteroidia</taxon>
        <taxon>Bacteroidales</taxon>
        <taxon>Prevotellaceae</taxon>
        <taxon>Hoylesella</taxon>
    </lineage>
</organism>
<keyword evidence="2" id="KW-1185">Reference proteome</keyword>
<dbReference type="AlphaFoldDB" id="E7RNY0"/>
<evidence type="ECO:0000313" key="2">
    <source>
        <dbReference type="Proteomes" id="UP000005580"/>
    </source>
</evidence>
<reference evidence="1" key="1">
    <citation type="submission" date="2011-01" db="EMBL/GenBank/DDBJ databases">
        <authorList>
            <person name="Muzny D."/>
            <person name="Qin X."/>
            <person name="Buhay C."/>
            <person name="Dugan-Rocha S."/>
            <person name="Ding Y."/>
            <person name="Chen G."/>
            <person name="Hawes A."/>
            <person name="Holder M."/>
            <person name="Jhangiani S."/>
            <person name="Johnson A."/>
            <person name="Khan Z."/>
            <person name="Li Z."/>
            <person name="Liu W."/>
            <person name="Liu X."/>
            <person name="Perez L."/>
            <person name="Shen H."/>
            <person name="Wang Q."/>
            <person name="Watt J."/>
            <person name="Xi L."/>
            <person name="Xin Y."/>
            <person name="Zhou J."/>
            <person name="Deng J."/>
            <person name="Jiang H."/>
            <person name="Liu Y."/>
            <person name="Qu J."/>
            <person name="Song X.-Z."/>
            <person name="Zhang L."/>
            <person name="Villasana D."/>
            <person name="Johnson A."/>
            <person name="Liu J."/>
            <person name="Liyanage D."/>
            <person name="Lorensuhewa L."/>
            <person name="Robinson T."/>
            <person name="Song A."/>
            <person name="Song B.-B."/>
            <person name="Dinh H."/>
            <person name="Thornton R."/>
            <person name="Coyle M."/>
            <person name="Francisco L."/>
            <person name="Jackson L."/>
            <person name="Javaid M."/>
            <person name="Korchina V."/>
            <person name="Kovar C."/>
            <person name="Mata R."/>
            <person name="Mathew T."/>
            <person name="Ngo R."/>
            <person name="Nguyen L."/>
            <person name="Nguyen N."/>
            <person name="Okwuonu G."/>
            <person name="Ongeri F."/>
            <person name="Pham C."/>
            <person name="Simmons D."/>
            <person name="Wilczek-Boney K."/>
            <person name="Hale W."/>
            <person name="Jakkamsetti A."/>
            <person name="Pham P."/>
            <person name="Ruth R."/>
            <person name="San Lucas F."/>
            <person name="Warren J."/>
            <person name="Zhang J."/>
            <person name="Zhao Z."/>
            <person name="Zhou C."/>
            <person name="Zhu D."/>
            <person name="Lee S."/>
            <person name="Bess C."/>
            <person name="Blankenburg K."/>
            <person name="Forbes L."/>
            <person name="Fu Q."/>
            <person name="Gubbala S."/>
            <person name="Hirani K."/>
            <person name="Jayaseelan J.C."/>
            <person name="Lara F."/>
            <person name="Munidasa M."/>
            <person name="Palculict T."/>
            <person name="Patil S."/>
            <person name="Pu L.-L."/>
            <person name="Saada N."/>
            <person name="Tang L."/>
            <person name="Weissenberger G."/>
            <person name="Zhu Y."/>
            <person name="Hemphill L."/>
            <person name="Shang Y."/>
            <person name="Youmans B."/>
            <person name="Ayvaz T."/>
            <person name="Ross M."/>
            <person name="Santibanez J."/>
            <person name="Aqrawi P."/>
            <person name="Gross S."/>
            <person name="Joshi V."/>
            <person name="Fowler G."/>
            <person name="Nazareth L."/>
            <person name="Reid J."/>
            <person name="Worley K."/>
            <person name="Petrosino J."/>
            <person name="Highlander S."/>
            <person name="Gibbs R."/>
        </authorList>
    </citation>
    <scope>NUCLEOTIDE SEQUENCE [LARGE SCALE GENOMIC DNA]</scope>
    <source>
        <strain evidence="1">ATCC 33269</strain>
    </source>
</reference>
<gene>
    <name evidence="1" type="ORF">HMPREF0663_10881</name>
</gene>
<protein>
    <submittedName>
        <fullName evidence="1">Uncharacterized protein</fullName>
    </submittedName>
</protein>
<dbReference type="EMBL" id="AEPE02000003">
    <property type="protein sequence ID" value="EFZ37423.1"/>
    <property type="molecule type" value="Genomic_DNA"/>
</dbReference>
<dbReference type="eggNOG" id="ENOG502ZS1Q">
    <property type="taxonomic scope" value="Bacteria"/>
</dbReference>
<dbReference type="Proteomes" id="UP000005580">
    <property type="component" value="Unassembled WGS sequence"/>
</dbReference>
<evidence type="ECO:0000313" key="1">
    <source>
        <dbReference type="EMBL" id="EFZ37423.1"/>
    </source>
</evidence>
<name>E7RNY0_9BACT</name>
<comment type="caution">
    <text evidence="1">The sequence shown here is derived from an EMBL/GenBank/DDBJ whole genome shotgun (WGS) entry which is preliminary data.</text>
</comment>
<sequence>MAGDMENIVHLRNWKNIENKPVTSCELVDFLYSASVAGKQSSTEY</sequence>
<dbReference type="HOGENOM" id="CLU_3277870_0_0_10"/>
<accession>E7RNY0</accession>